<feature type="transmembrane region" description="Helical" evidence="8">
    <location>
        <begin position="6"/>
        <end position="23"/>
    </location>
</feature>
<feature type="transmembrane region" description="Helical" evidence="8">
    <location>
        <begin position="241"/>
        <end position="259"/>
    </location>
</feature>
<proteinExistence type="inferred from homology"/>
<evidence type="ECO:0000256" key="8">
    <source>
        <dbReference type="SAM" id="Phobius"/>
    </source>
</evidence>
<dbReference type="GO" id="GO:0046685">
    <property type="term" value="P:response to arsenic-containing substance"/>
    <property type="evidence" value="ECO:0007669"/>
    <property type="project" value="UniProtKB-KW"/>
</dbReference>
<comment type="caution">
    <text evidence="9">The sequence shown here is derived from an EMBL/GenBank/DDBJ whole genome shotgun (WGS) entry which is preliminary data.</text>
</comment>
<keyword evidence="6 8" id="KW-1133">Transmembrane helix</keyword>
<evidence type="ECO:0000256" key="5">
    <source>
        <dbReference type="ARBA" id="ARBA00022849"/>
    </source>
</evidence>
<dbReference type="PANTHER" id="PTHR43302:SF6">
    <property type="entry name" value="ARSENICAL PUMP MEMBRANE PROTEIN-RELATED"/>
    <property type="match status" value="1"/>
</dbReference>
<evidence type="ECO:0000313" key="9">
    <source>
        <dbReference type="EMBL" id="MCR2804561.1"/>
    </source>
</evidence>
<feature type="transmembrane region" description="Helical" evidence="8">
    <location>
        <begin position="97"/>
        <end position="114"/>
    </location>
</feature>
<dbReference type="PRINTS" id="PR00758">
    <property type="entry name" value="ARSENICPUMP"/>
</dbReference>
<protein>
    <submittedName>
        <fullName evidence="9">Arsenic transporter</fullName>
    </submittedName>
</protein>
<keyword evidence="5" id="KW-0059">Arsenical resistance</keyword>
<dbReference type="InterPro" id="IPR000802">
    <property type="entry name" value="Arsenical_pump_ArsB"/>
</dbReference>
<feature type="transmembrane region" description="Helical" evidence="8">
    <location>
        <begin position="182"/>
        <end position="203"/>
    </location>
</feature>
<dbReference type="Proteomes" id="UP001141950">
    <property type="component" value="Unassembled WGS sequence"/>
</dbReference>
<keyword evidence="3" id="KW-1003">Cell membrane</keyword>
<keyword evidence="10" id="KW-1185">Reference proteome</keyword>
<feature type="transmembrane region" description="Helical" evidence="8">
    <location>
        <begin position="61"/>
        <end position="85"/>
    </location>
</feature>
<evidence type="ECO:0000256" key="2">
    <source>
        <dbReference type="ARBA" id="ARBA00006433"/>
    </source>
</evidence>
<dbReference type="PANTHER" id="PTHR43302">
    <property type="entry name" value="TRANSPORTER ARSB-RELATED"/>
    <property type="match status" value="1"/>
</dbReference>
<sequence length="448" mass="49924">MQDYQLWVTFGVFIATVIFLMWRPRGINEAIPTSVGALVLILVGVSTYSNIVNIFGIVSGAAVTILSTIVMSIILDSIGFFRWIAYNIIERANGSGTRLYWLTNLLCFLMTIFFNNDGSILITTPIIITICTMLRFKKNQMLPYLLSGALIATASSAPIGISNLANLIALNMVGLSLNDYTILMFVPSMIGIFSIALLLYLYFRKDIPKALQPHTPPFKLTLSVYHPLQTPPEYNKDVDWWLFRVCISIIVLIRAGFFLAEFVGIPLEVVAVAGVILLLGVRYYRTRQGLRDVVTQTPWHILLFAFSIYVIVDSLHRAGFTEFIIDILKPIAQWGDASLIFSSGLLLTLLSNLVNNLPSVMIGTFAVTDLGLNEHQLHLAYLANIIGSDIGALLTPIGTLATLIWMFILKSHHIRITWMQYLKVTIVVIPIGLVISLMALYFWTSLIG</sequence>
<gene>
    <name evidence="9" type="ORF">NQZ67_11805</name>
</gene>
<feature type="transmembrane region" description="Helical" evidence="8">
    <location>
        <begin position="265"/>
        <end position="281"/>
    </location>
</feature>
<evidence type="ECO:0000256" key="3">
    <source>
        <dbReference type="ARBA" id="ARBA00022475"/>
    </source>
</evidence>
<evidence type="ECO:0000256" key="4">
    <source>
        <dbReference type="ARBA" id="ARBA00022692"/>
    </source>
</evidence>
<accession>A0A9X2S8Y1</accession>
<evidence type="ECO:0000256" key="6">
    <source>
        <dbReference type="ARBA" id="ARBA00022989"/>
    </source>
</evidence>
<dbReference type="AlphaFoldDB" id="A0A9X2S8Y1"/>
<dbReference type="GO" id="GO:0005886">
    <property type="term" value="C:plasma membrane"/>
    <property type="evidence" value="ECO:0007669"/>
    <property type="project" value="UniProtKB-SubCell"/>
</dbReference>
<keyword evidence="4 8" id="KW-0812">Transmembrane</keyword>
<dbReference type="CDD" id="cd01118">
    <property type="entry name" value="ArsB_permease"/>
    <property type="match status" value="1"/>
</dbReference>
<evidence type="ECO:0000313" key="10">
    <source>
        <dbReference type="Proteomes" id="UP001141950"/>
    </source>
</evidence>
<name>A0A9X2S8Y1_9BACL</name>
<evidence type="ECO:0000256" key="7">
    <source>
        <dbReference type="ARBA" id="ARBA00023136"/>
    </source>
</evidence>
<dbReference type="EMBL" id="JANIPJ010000007">
    <property type="protein sequence ID" value="MCR2804561.1"/>
    <property type="molecule type" value="Genomic_DNA"/>
</dbReference>
<evidence type="ECO:0000256" key="1">
    <source>
        <dbReference type="ARBA" id="ARBA00004651"/>
    </source>
</evidence>
<feature type="transmembrane region" description="Helical" evidence="8">
    <location>
        <begin position="390"/>
        <end position="409"/>
    </location>
</feature>
<keyword evidence="7 8" id="KW-0472">Membrane</keyword>
<comment type="similarity">
    <text evidence="2">Belongs to the ArsB family.</text>
</comment>
<feature type="transmembrane region" description="Helical" evidence="8">
    <location>
        <begin position="421"/>
        <end position="443"/>
    </location>
</feature>
<comment type="subcellular location">
    <subcellularLocation>
        <location evidence="1">Cell membrane</location>
        <topology evidence="1">Multi-pass membrane protein</topology>
    </subcellularLocation>
</comment>
<feature type="transmembrane region" description="Helical" evidence="8">
    <location>
        <begin position="35"/>
        <end position="55"/>
    </location>
</feature>
<dbReference type="Pfam" id="PF02040">
    <property type="entry name" value="ArsB"/>
    <property type="match status" value="1"/>
</dbReference>
<feature type="transmembrane region" description="Helical" evidence="8">
    <location>
        <begin position="120"/>
        <end position="136"/>
    </location>
</feature>
<dbReference type="RefSeq" id="WP_257445672.1">
    <property type="nucleotide sequence ID" value="NZ_JANIPJ010000007.1"/>
</dbReference>
<reference evidence="9" key="1">
    <citation type="submission" date="2022-08" db="EMBL/GenBank/DDBJ databases">
        <title>The genomic sequence of strain Paenibacillus sp. SCIV0701.</title>
        <authorList>
            <person name="Zhao H."/>
        </authorList>
    </citation>
    <scope>NUCLEOTIDE SEQUENCE</scope>
    <source>
        <strain evidence="9">SCIV0701</strain>
    </source>
</reference>
<feature type="transmembrane region" description="Helical" evidence="8">
    <location>
        <begin position="148"/>
        <end position="170"/>
    </location>
</feature>
<feature type="transmembrane region" description="Helical" evidence="8">
    <location>
        <begin position="293"/>
        <end position="312"/>
    </location>
</feature>
<dbReference type="GO" id="GO:0015105">
    <property type="term" value="F:arsenite transmembrane transporter activity"/>
    <property type="evidence" value="ECO:0007669"/>
    <property type="project" value="InterPro"/>
</dbReference>
<organism evidence="9 10">
    <name type="scientific">Paenibacillus soyae</name>
    <dbReference type="NCBI Taxonomy" id="2969249"/>
    <lineage>
        <taxon>Bacteria</taxon>
        <taxon>Bacillati</taxon>
        <taxon>Bacillota</taxon>
        <taxon>Bacilli</taxon>
        <taxon>Bacillales</taxon>
        <taxon>Paenibacillaceae</taxon>
        <taxon>Paenibacillus</taxon>
    </lineage>
</organism>